<dbReference type="AlphaFoldDB" id="A0A6I0F1Z0"/>
<reference evidence="1 2" key="1">
    <citation type="submission" date="2019-10" db="EMBL/GenBank/DDBJ databases">
        <title>Whole-genome sequence of the extremophile Heliorestis acidaminivorans DSM 24790.</title>
        <authorList>
            <person name="Kyndt J.A."/>
            <person name="Meyer T.E."/>
        </authorList>
    </citation>
    <scope>NUCLEOTIDE SEQUENCE [LARGE SCALE GENOMIC DNA]</scope>
    <source>
        <strain evidence="1 2">DSM 24790</strain>
    </source>
</reference>
<organism evidence="1 2">
    <name type="scientific">Heliorestis acidaminivorans</name>
    <dbReference type="NCBI Taxonomy" id="553427"/>
    <lineage>
        <taxon>Bacteria</taxon>
        <taxon>Bacillati</taxon>
        <taxon>Bacillota</taxon>
        <taxon>Clostridia</taxon>
        <taxon>Eubacteriales</taxon>
        <taxon>Heliobacteriaceae</taxon>
        <taxon>Heliorestis</taxon>
    </lineage>
</organism>
<evidence type="ECO:0000313" key="2">
    <source>
        <dbReference type="Proteomes" id="UP000468766"/>
    </source>
</evidence>
<evidence type="ECO:0008006" key="3">
    <source>
        <dbReference type="Google" id="ProtNLM"/>
    </source>
</evidence>
<dbReference type="SUPFAM" id="SSF51445">
    <property type="entry name" value="(Trans)glycosidases"/>
    <property type="match status" value="1"/>
</dbReference>
<dbReference type="OrthoDB" id="9773531at2"/>
<comment type="caution">
    <text evidence="1">The sequence shown here is derived from an EMBL/GenBank/DDBJ whole genome shotgun (WGS) entry which is preliminary data.</text>
</comment>
<dbReference type="Gene3D" id="3.20.20.80">
    <property type="entry name" value="Glycosidases"/>
    <property type="match status" value="1"/>
</dbReference>
<proteinExistence type="predicted"/>
<dbReference type="CDD" id="cd19608">
    <property type="entry name" value="GH113_mannanase-like"/>
    <property type="match status" value="1"/>
</dbReference>
<keyword evidence="2" id="KW-1185">Reference proteome</keyword>
<accession>A0A6I0F1Z0</accession>
<dbReference type="Proteomes" id="UP000468766">
    <property type="component" value="Unassembled WGS sequence"/>
</dbReference>
<sequence>MVSKMRKIKSGNLLPHLMDDITIPLENVKKLQLNTLNVPLRVDVPDPYQAKMSLHPQAFEYVQNNLPRLRQMGVDLFLEPFPWVQQGELAETAWNPDDVDSWFEQWGSICLQAAHFAQSHGIEKLVISDGIHHLEPYPDQWIKLIKEIRLIYRGQITYRTQWWYSAWHSPWTIFKFYRKLQNPLFGHLDFISISAYFELTNSNAPGEKALIDSWYRSTRQFRQQPIVEQVQMLQKRWQKPIFFGEVGYVDRAGTNQKPWSVQPSDIINEQEQADCFSAFFRVFWHHSWFLGASVFQIHLPQSLYYPVGKKAEAIIRQAPVEVSATPWIGALRSIQSRWSER</sequence>
<dbReference type="InterPro" id="IPR017853">
    <property type="entry name" value="GH"/>
</dbReference>
<dbReference type="RefSeq" id="WP_151620293.1">
    <property type="nucleotide sequence ID" value="NZ_WBXO01000006.1"/>
</dbReference>
<gene>
    <name evidence="1" type="ORF">F9B85_09560</name>
</gene>
<dbReference type="Pfam" id="PF22612">
    <property type="entry name" value="GH113"/>
    <property type="match status" value="1"/>
</dbReference>
<protein>
    <recommendedName>
        <fullName evidence="3">Glycoside hydrolase family 5 domain-containing protein</fullName>
    </recommendedName>
</protein>
<evidence type="ECO:0000313" key="1">
    <source>
        <dbReference type="EMBL" id="KAB2952391.1"/>
    </source>
</evidence>
<dbReference type="EMBL" id="WBXO01000006">
    <property type="protein sequence ID" value="KAB2952391.1"/>
    <property type="molecule type" value="Genomic_DNA"/>
</dbReference>
<dbReference type="InterPro" id="IPR055151">
    <property type="entry name" value="GH113"/>
</dbReference>
<name>A0A6I0F1Z0_9FIRM</name>